<sequence length="106" mass="11884">MIGLWAYSNSSDIPWRPDIDNPTHLPNCFSVRDCRRTPLPEPSSIRSKRKVVFVVASDSDTDVQVVAKPTPTCIQPPRSTKKPKAQSRRKLIIDSDSEESCESLMA</sequence>
<name>A0ABR2E988_9ROSI</name>
<gene>
    <name evidence="2" type="ORF">V6N12_009322</name>
</gene>
<feature type="compositionally biased region" description="Acidic residues" evidence="1">
    <location>
        <begin position="95"/>
        <end position="106"/>
    </location>
</feature>
<accession>A0ABR2E988</accession>
<feature type="region of interest" description="Disordered" evidence="1">
    <location>
        <begin position="68"/>
        <end position="106"/>
    </location>
</feature>
<evidence type="ECO:0000313" key="2">
    <source>
        <dbReference type="EMBL" id="KAK8555168.1"/>
    </source>
</evidence>
<reference evidence="2 3" key="1">
    <citation type="journal article" date="2024" name="G3 (Bethesda)">
        <title>Genome assembly of Hibiscus sabdariffa L. provides insights into metabolisms of medicinal natural products.</title>
        <authorList>
            <person name="Kim T."/>
        </authorList>
    </citation>
    <scope>NUCLEOTIDE SEQUENCE [LARGE SCALE GENOMIC DNA]</scope>
    <source>
        <strain evidence="2">TK-2024</strain>
        <tissue evidence="2">Old leaves</tissue>
    </source>
</reference>
<proteinExistence type="predicted"/>
<comment type="caution">
    <text evidence="2">The sequence shown here is derived from an EMBL/GenBank/DDBJ whole genome shotgun (WGS) entry which is preliminary data.</text>
</comment>
<evidence type="ECO:0000313" key="3">
    <source>
        <dbReference type="Proteomes" id="UP001472677"/>
    </source>
</evidence>
<evidence type="ECO:0000256" key="1">
    <source>
        <dbReference type="SAM" id="MobiDB-lite"/>
    </source>
</evidence>
<feature type="compositionally biased region" description="Basic residues" evidence="1">
    <location>
        <begin position="79"/>
        <end position="90"/>
    </location>
</feature>
<keyword evidence="3" id="KW-1185">Reference proteome</keyword>
<dbReference type="Proteomes" id="UP001472677">
    <property type="component" value="Unassembled WGS sequence"/>
</dbReference>
<organism evidence="2 3">
    <name type="scientific">Hibiscus sabdariffa</name>
    <name type="common">roselle</name>
    <dbReference type="NCBI Taxonomy" id="183260"/>
    <lineage>
        <taxon>Eukaryota</taxon>
        <taxon>Viridiplantae</taxon>
        <taxon>Streptophyta</taxon>
        <taxon>Embryophyta</taxon>
        <taxon>Tracheophyta</taxon>
        <taxon>Spermatophyta</taxon>
        <taxon>Magnoliopsida</taxon>
        <taxon>eudicotyledons</taxon>
        <taxon>Gunneridae</taxon>
        <taxon>Pentapetalae</taxon>
        <taxon>rosids</taxon>
        <taxon>malvids</taxon>
        <taxon>Malvales</taxon>
        <taxon>Malvaceae</taxon>
        <taxon>Malvoideae</taxon>
        <taxon>Hibiscus</taxon>
    </lineage>
</organism>
<protein>
    <submittedName>
        <fullName evidence="2">Uncharacterized protein</fullName>
    </submittedName>
</protein>
<dbReference type="EMBL" id="JBBPBM010000018">
    <property type="protein sequence ID" value="KAK8555168.1"/>
    <property type="molecule type" value="Genomic_DNA"/>
</dbReference>